<dbReference type="SUPFAM" id="SSF52374">
    <property type="entry name" value="Nucleotidylyl transferase"/>
    <property type="match status" value="1"/>
</dbReference>
<organism evidence="12">
    <name type="scientific">Gongylonema pulchrum</name>
    <dbReference type="NCBI Taxonomy" id="637853"/>
    <lineage>
        <taxon>Eukaryota</taxon>
        <taxon>Metazoa</taxon>
        <taxon>Ecdysozoa</taxon>
        <taxon>Nematoda</taxon>
        <taxon>Chromadorea</taxon>
        <taxon>Rhabditida</taxon>
        <taxon>Spirurina</taxon>
        <taxon>Spiruromorpha</taxon>
        <taxon>Spiruroidea</taxon>
        <taxon>Gongylonematidae</taxon>
        <taxon>Gongylonema</taxon>
    </lineage>
</organism>
<evidence type="ECO:0000256" key="6">
    <source>
        <dbReference type="ARBA" id="ARBA00022917"/>
    </source>
</evidence>
<reference evidence="10 11" key="2">
    <citation type="submission" date="2018-11" db="EMBL/GenBank/DDBJ databases">
        <authorList>
            <consortium name="Pathogen Informatics"/>
        </authorList>
    </citation>
    <scope>NUCLEOTIDE SEQUENCE [LARGE SCALE GENOMIC DNA]</scope>
</reference>
<dbReference type="InterPro" id="IPR002305">
    <property type="entry name" value="aa-tRNA-synth_Ic"/>
</dbReference>
<evidence type="ECO:0000313" key="12">
    <source>
        <dbReference type="WBParaSite" id="GPUH_0001073501-mRNA-1"/>
    </source>
</evidence>
<dbReference type="GO" id="GO:0005524">
    <property type="term" value="F:ATP binding"/>
    <property type="evidence" value="ECO:0007669"/>
    <property type="project" value="UniProtKB-KW"/>
</dbReference>
<dbReference type="AlphaFoldDB" id="A0A183DPT1"/>
<evidence type="ECO:0000256" key="5">
    <source>
        <dbReference type="ARBA" id="ARBA00022840"/>
    </source>
</evidence>
<proteinExistence type="inferred from homology"/>
<keyword evidence="4 9" id="KW-0547">Nucleotide-binding</keyword>
<dbReference type="EC" id="6.1.1.2" evidence="2"/>
<evidence type="ECO:0000256" key="8">
    <source>
        <dbReference type="ARBA" id="ARBA00030268"/>
    </source>
</evidence>
<dbReference type="OrthoDB" id="10261385at2759"/>
<name>A0A183DPT1_9BILA</name>
<dbReference type="GO" id="GO:0006436">
    <property type="term" value="P:tryptophanyl-tRNA aminoacylation"/>
    <property type="evidence" value="ECO:0007669"/>
    <property type="project" value="InterPro"/>
</dbReference>
<protein>
    <recommendedName>
        <fullName evidence="2">tryptophan--tRNA ligase</fullName>
        <ecNumber evidence="2">6.1.1.2</ecNumber>
    </recommendedName>
    <alternativeName>
        <fullName evidence="8">Tryptophanyl-tRNA synthetase</fullName>
    </alternativeName>
</protein>
<comment type="similarity">
    <text evidence="1 9">Belongs to the class-I aminoacyl-tRNA synthetase family.</text>
</comment>
<evidence type="ECO:0000256" key="7">
    <source>
        <dbReference type="ARBA" id="ARBA00023146"/>
    </source>
</evidence>
<evidence type="ECO:0000256" key="9">
    <source>
        <dbReference type="RuleBase" id="RU363036"/>
    </source>
</evidence>
<dbReference type="Gene3D" id="1.10.240.10">
    <property type="entry name" value="Tyrosyl-Transfer RNA Synthetase"/>
    <property type="match status" value="1"/>
</dbReference>
<keyword evidence="6 9" id="KW-0648">Protein biosynthesis</keyword>
<dbReference type="EMBL" id="UYRT01078115">
    <property type="protein sequence ID" value="VDN17824.1"/>
    <property type="molecule type" value="Genomic_DNA"/>
</dbReference>
<keyword evidence="5 9" id="KW-0067">ATP-binding</keyword>
<dbReference type="Proteomes" id="UP000271098">
    <property type="component" value="Unassembled WGS sequence"/>
</dbReference>
<keyword evidence="7 9" id="KW-0030">Aminoacyl-tRNA synthetase</keyword>
<keyword evidence="11" id="KW-1185">Reference proteome</keyword>
<evidence type="ECO:0000256" key="2">
    <source>
        <dbReference type="ARBA" id="ARBA00013161"/>
    </source>
</evidence>
<dbReference type="InterPro" id="IPR014729">
    <property type="entry name" value="Rossmann-like_a/b/a_fold"/>
</dbReference>
<dbReference type="Pfam" id="PF00579">
    <property type="entry name" value="tRNA-synt_1b"/>
    <property type="match status" value="1"/>
</dbReference>
<dbReference type="PANTHER" id="PTHR10055">
    <property type="entry name" value="TRYPTOPHANYL-TRNA SYNTHETASE"/>
    <property type="match status" value="1"/>
</dbReference>
<evidence type="ECO:0000313" key="10">
    <source>
        <dbReference type="EMBL" id="VDN17824.1"/>
    </source>
</evidence>
<reference evidence="12" key="1">
    <citation type="submission" date="2016-06" db="UniProtKB">
        <authorList>
            <consortium name="WormBaseParasite"/>
        </authorList>
    </citation>
    <scope>IDENTIFICATION</scope>
</reference>
<dbReference type="GO" id="GO:0004830">
    <property type="term" value="F:tryptophan-tRNA ligase activity"/>
    <property type="evidence" value="ECO:0007669"/>
    <property type="project" value="UniProtKB-EC"/>
</dbReference>
<dbReference type="PRINTS" id="PR01039">
    <property type="entry name" value="TRNASYNTHTRP"/>
</dbReference>
<sequence>MLRRGLFFAHRDLSLILDRVEQKKPFFLYTGRGPSSGSLHLGHLIPFLFAKWLQDVFDVPLIIQMTDDEKYLWKEHSLEEVKKMANENMKDIIACGLNPETTFIFLDTEYMCPAFFTNVLKISKKDPYFRMCRDVAPRLKCPKPAMIYSSFLPALQGAKSKMAASDSINKYAFSGGRDTIEEHRKYGGNCEVDVSYQFLRYFMEDDDELEMSLKSPERFFYLSLKFCECHVDLRIALVLAVI</sequence>
<dbReference type="PROSITE" id="PS00178">
    <property type="entry name" value="AA_TRNA_LIGASE_I"/>
    <property type="match status" value="1"/>
</dbReference>
<keyword evidence="3 9" id="KW-0436">Ligase</keyword>
<evidence type="ECO:0000313" key="11">
    <source>
        <dbReference type="Proteomes" id="UP000271098"/>
    </source>
</evidence>
<gene>
    <name evidence="10" type="ORF">GPUH_LOCUS10722</name>
</gene>
<accession>A0A183DPT1</accession>
<dbReference type="InterPro" id="IPR002306">
    <property type="entry name" value="Trp-tRNA-ligase"/>
</dbReference>
<dbReference type="Gene3D" id="3.40.50.620">
    <property type="entry name" value="HUPs"/>
    <property type="match status" value="2"/>
</dbReference>
<evidence type="ECO:0000256" key="1">
    <source>
        <dbReference type="ARBA" id="ARBA00005594"/>
    </source>
</evidence>
<dbReference type="GO" id="GO:0005737">
    <property type="term" value="C:cytoplasm"/>
    <property type="evidence" value="ECO:0007669"/>
    <property type="project" value="TreeGrafter"/>
</dbReference>
<evidence type="ECO:0000256" key="4">
    <source>
        <dbReference type="ARBA" id="ARBA00022741"/>
    </source>
</evidence>
<evidence type="ECO:0000256" key="3">
    <source>
        <dbReference type="ARBA" id="ARBA00022598"/>
    </source>
</evidence>
<dbReference type="InterPro" id="IPR001412">
    <property type="entry name" value="aa-tRNA-synth_I_CS"/>
</dbReference>
<dbReference type="WBParaSite" id="GPUH_0001073501-mRNA-1">
    <property type="protein sequence ID" value="GPUH_0001073501-mRNA-1"/>
    <property type="gene ID" value="GPUH_0001073501"/>
</dbReference>
<dbReference type="PANTHER" id="PTHR10055:SF1">
    <property type="entry name" value="TRYPTOPHAN--TRNA LIGASE, CYTOPLASMIC"/>
    <property type="match status" value="1"/>
</dbReference>